<protein>
    <submittedName>
        <fullName evidence="1">Uncharacterized protein</fullName>
    </submittedName>
</protein>
<comment type="caution">
    <text evidence="1">The sequence shown here is derived from an EMBL/GenBank/DDBJ whole genome shotgun (WGS) entry which is preliminary data.</text>
</comment>
<proteinExistence type="predicted"/>
<organism evidence="1 2">
    <name type="scientific">Pistacia integerrima</name>
    <dbReference type="NCBI Taxonomy" id="434235"/>
    <lineage>
        <taxon>Eukaryota</taxon>
        <taxon>Viridiplantae</taxon>
        <taxon>Streptophyta</taxon>
        <taxon>Embryophyta</taxon>
        <taxon>Tracheophyta</taxon>
        <taxon>Spermatophyta</taxon>
        <taxon>Magnoliopsida</taxon>
        <taxon>eudicotyledons</taxon>
        <taxon>Gunneridae</taxon>
        <taxon>Pentapetalae</taxon>
        <taxon>rosids</taxon>
        <taxon>malvids</taxon>
        <taxon>Sapindales</taxon>
        <taxon>Anacardiaceae</taxon>
        <taxon>Pistacia</taxon>
    </lineage>
</organism>
<keyword evidence="2" id="KW-1185">Reference proteome</keyword>
<gene>
    <name evidence="1" type="ORF">Pint_01259</name>
</gene>
<dbReference type="Proteomes" id="UP001163603">
    <property type="component" value="Chromosome 1"/>
</dbReference>
<reference evidence="2" key="1">
    <citation type="journal article" date="2023" name="G3 (Bethesda)">
        <title>Genome assembly and association tests identify interacting loci associated with vigor, precocity, and sex in interspecific pistachio rootstocks.</title>
        <authorList>
            <person name="Palmer W."/>
            <person name="Jacygrad E."/>
            <person name="Sagayaradj S."/>
            <person name="Cavanaugh K."/>
            <person name="Han R."/>
            <person name="Bertier L."/>
            <person name="Beede B."/>
            <person name="Kafkas S."/>
            <person name="Golino D."/>
            <person name="Preece J."/>
            <person name="Michelmore R."/>
        </authorList>
    </citation>
    <scope>NUCLEOTIDE SEQUENCE [LARGE SCALE GENOMIC DNA]</scope>
</reference>
<dbReference type="EMBL" id="CM047736">
    <property type="protein sequence ID" value="KAJ0053671.1"/>
    <property type="molecule type" value="Genomic_DNA"/>
</dbReference>
<sequence>MINKPTKKVLNGLKKKGYEVYLVGGCVRDLILKRIPKDFDIITSAELKEVMRAFSRCAIVGKRFPICHVHLGDIIVEVSSFSTSGRKFGRDFSYEFERPSGCDEKDYIRWRNCMQRDFTINGLMFDPYAKMVYDYIGGIEDIRKAKVRTVISANTSFQDDCARILRALRIAARLGFRFSKETSHFIKHLSSSILKLDRGRLLMEMNYMLAYGSAEASLRLLWKFGLLEILLPLQASYFVQHGFRRRDKRSNMLLSLFSNLDKLLAPDRPCHSSLCFAGALLT</sequence>
<name>A0ACC0ZLK1_9ROSI</name>
<accession>A0ACC0ZLK1</accession>
<evidence type="ECO:0000313" key="1">
    <source>
        <dbReference type="EMBL" id="KAJ0053671.1"/>
    </source>
</evidence>
<evidence type="ECO:0000313" key="2">
    <source>
        <dbReference type="Proteomes" id="UP001163603"/>
    </source>
</evidence>